<dbReference type="RefSeq" id="WP_176230543.1">
    <property type="nucleotide sequence ID" value="NZ_BLSB01000449.1"/>
</dbReference>
<protein>
    <submittedName>
        <fullName evidence="2">Uncharacterized protein</fullName>
    </submittedName>
</protein>
<dbReference type="AlphaFoldDB" id="A0A6V8PZR3"/>
<dbReference type="Proteomes" id="UP000576480">
    <property type="component" value="Unassembled WGS sequence"/>
</dbReference>
<evidence type="ECO:0000313" key="3">
    <source>
        <dbReference type="Proteomes" id="UP000576480"/>
    </source>
</evidence>
<keyword evidence="1" id="KW-1133">Transmembrane helix</keyword>
<keyword evidence="1" id="KW-0812">Transmembrane</keyword>
<evidence type="ECO:0000256" key="1">
    <source>
        <dbReference type="SAM" id="Phobius"/>
    </source>
</evidence>
<proteinExistence type="predicted"/>
<reference evidence="2 3" key="1">
    <citation type="journal article" date="2020" name="Front. Microbiol.">
        <title>Single-cell genomics of novel Actinobacteria with the Wood-Ljungdahl pathway discovered in a serpentinizing system.</title>
        <authorList>
            <person name="Merino N."/>
            <person name="Kawai M."/>
            <person name="Boyd E.S."/>
            <person name="Colman D.R."/>
            <person name="McGlynn S.E."/>
            <person name="Nealson K.H."/>
            <person name="Kurokawa K."/>
            <person name="Hongoh Y."/>
        </authorList>
    </citation>
    <scope>NUCLEOTIDE SEQUENCE [LARGE SCALE GENOMIC DNA]</scope>
    <source>
        <strain evidence="2 3">S43</strain>
    </source>
</reference>
<organism evidence="2 3">
    <name type="scientific">Candidatus Hakubella thermalkaliphila</name>
    <dbReference type="NCBI Taxonomy" id="2754717"/>
    <lineage>
        <taxon>Bacteria</taxon>
        <taxon>Bacillati</taxon>
        <taxon>Actinomycetota</taxon>
        <taxon>Actinomycetota incertae sedis</taxon>
        <taxon>Candidatus Hakubellales</taxon>
        <taxon>Candidatus Hakubellaceae</taxon>
        <taxon>Candidatus Hakubella</taxon>
    </lineage>
</organism>
<keyword evidence="1" id="KW-0472">Membrane</keyword>
<gene>
    <name evidence="2" type="ORF">HKBW3S43_01948</name>
</gene>
<feature type="transmembrane region" description="Helical" evidence="1">
    <location>
        <begin position="41"/>
        <end position="62"/>
    </location>
</feature>
<dbReference type="EMBL" id="BLSB01000449">
    <property type="protein sequence ID" value="GFP36161.1"/>
    <property type="molecule type" value="Genomic_DNA"/>
</dbReference>
<sequence>MTTIYFPLHHTGKEGGNIWLIEEGGDYNLTLEYRGMDRLIVLRWASLAAMPLYLVLVSLDLWRLGKSR</sequence>
<feature type="non-terminal residue" evidence="2">
    <location>
        <position position="68"/>
    </location>
</feature>
<name>A0A6V8PZR3_9ACTN</name>
<comment type="caution">
    <text evidence="2">The sequence shown here is derived from an EMBL/GenBank/DDBJ whole genome shotgun (WGS) entry which is preliminary data.</text>
</comment>
<evidence type="ECO:0000313" key="2">
    <source>
        <dbReference type="EMBL" id="GFP36161.1"/>
    </source>
</evidence>
<accession>A0A6V8PZR3</accession>